<accession>A0A382RF65</accession>
<protein>
    <submittedName>
        <fullName evidence="1">Uncharacterized protein</fullName>
    </submittedName>
</protein>
<dbReference type="EMBL" id="UINC01120862">
    <property type="protein sequence ID" value="SVC95618.1"/>
    <property type="molecule type" value="Genomic_DNA"/>
</dbReference>
<dbReference type="AlphaFoldDB" id="A0A382RF65"/>
<sequence length="147" mass="16253">MTAWTCALTLDTSRQTIAGSEIALTDAIRRGADLRVYTEFRHNQHIDTTSANDELVREVAEFAVTYLVDDRWTAGLMSLRQPVSLPDGFGPRPSMSFFLYNQDGHQAIGRPHLDAKETVATPEAGSVGMPKYHLLESWDEATNAPSS</sequence>
<name>A0A382RF65_9ZZZZ</name>
<gene>
    <name evidence="1" type="ORF">METZ01_LOCUS348472</name>
</gene>
<proteinExistence type="predicted"/>
<reference evidence="1" key="1">
    <citation type="submission" date="2018-05" db="EMBL/GenBank/DDBJ databases">
        <authorList>
            <person name="Lanie J.A."/>
            <person name="Ng W.-L."/>
            <person name="Kazmierczak K.M."/>
            <person name="Andrzejewski T.M."/>
            <person name="Davidsen T.M."/>
            <person name="Wayne K.J."/>
            <person name="Tettelin H."/>
            <person name="Glass J.I."/>
            <person name="Rusch D."/>
            <person name="Podicherti R."/>
            <person name="Tsui H.-C.T."/>
            <person name="Winkler M.E."/>
        </authorList>
    </citation>
    <scope>NUCLEOTIDE SEQUENCE</scope>
</reference>
<evidence type="ECO:0000313" key="1">
    <source>
        <dbReference type="EMBL" id="SVC95618.1"/>
    </source>
</evidence>
<organism evidence="1">
    <name type="scientific">marine metagenome</name>
    <dbReference type="NCBI Taxonomy" id="408172"/>
    <lineage>
        <taxon>unclassified sequences</taxon>
        <taxon>metagenomes</taxon>
        <taxon>ecological metagenomes</taxon>
    </lineage>
</organism>
<feature type="non-terminal residue" evidence="1">
    <location>
        <position position="147"/>
    </location>
</feature>